<dbReference type="SUPFAM" id="SSF74784">
    <property type="entry name" value="Translin"/>
    <property type="match status" value="1"/>
</dbReference>
<organism evidence="3 4">
    <name type="scientific">Methanocaldococcus fervens (strain DSM 4213 / JCM 15782 / AG86)</name>
    <name type="common">Methanococcus fervens</name>
    <dbReference type="NCBI Taxonomy" id="573064"/>
    <lineage>
        <taxon>Archaea</taxon>
        <taxon>Methanobacteriati</taxon>
        <taxon>Methanobacteriota</taxon>
        <taxon>Methanomada group</taxon>
        <taxon>Methanococci</taxon>
        <taxon>Methanococcales</taxon>
        <taxon>Methanocaldococcaceae</taxon>
        <taxon>Methanocaldococcus</taxon>
    </lineage>
</organism>
<dbReference type="InterPro" id="IPR036081">
    <property type="entry name" value="Translin_sf"/>
</dbReference>
<dbReference type="EMBL" id="CP001696">
    <property type="protein sequence ID" value="ACV24559.1"/>
    <property type="molecule type" value="Genomic_DNA"/>
</dbReference>
<keyword evidence="1" id="KW-0460">Magnesium</keyword>
<dbReference type="PANTHER" id="PTHR10741">
    <property type="entry name" value="TRANSLIN AND TRANSLIN ASSOCIATED PROTEIN X"/>
    <property type="match status" value="1"/>
</dbReference>
<dbReference type="NCBIfam" id="NF011159">
    <property type="entry name" value="PRK14562.1-4"/>
    <property type="match status" value="1"/>
</dbReference>
<feature type="coiled-coil region" evidence="2">
    <location>
        <begin position="24"/>
        <end position="82"/>
    </location>
</feature>
<keyword evidence="4" id="KW-1185">Reference proteome</keyword>
<dbReference type="Gene3D" id="1.20.58.2140">
    <property type="match status" value="1"/>
</dbReference>
<keyword evidence="1" id="KW-0479">Metal-binding</keyword>
<dbReference type="HOGENOM" id="CLU_099315_0_0_2"/>
<dbReference type="eggNOG" id="arCOG04318">
    <property type="taxonomic scope" value="Archaea"/>
</dbReference>
<reference evidence="3" key="1">
    <citation type="submission" date="2009-08" db="EMBL/GenBank/DDBJ databases">
        <title>Complete sequence of chromosome of Methanocaldococcus fervens AG86.</title>
        <authorList>
            <consortium name="US DOE Joint Genome Institute"/>
            <person name="Lucas S."/>
            <person name="Copeland A."/>
            <person name="Lapidus A."/>
            <person name="Glavina del Rio T."/>
            <person name="Tice H."/>
            <person name="Bruce D."/>
            <person name="Goodwin L."/>
            <person name="Pitluck S."/>
            <person name="Chertkov O."/>
            <person name="Detter J.C."/>
            <person name="Han C."/>
            <person name="Tapia R."/>
            <person name="Larimer F."/>
            <person name="Land M."/>
            <person name="Hauser L."/>
            <person name="Kyrpides N."/>
            <person name="Ovchinnikova G."/>
            <person name="Lupa-Sieprawska M."/>
            <person name="Whitman W.B."/>
        </authorList>
    </citation>
    <scope>NUCLEOTIDE SEQUENCE [LARGE SCALE GENOMIC DNA]</scope>
    <source>
        <strain evidence="3">AG86</strain>
    </source>
</reference>
<dbReference type="AlphaFoldDB" id="C7P7M7"/>
<evidence type="ECO:0000313" key="3">
    <source>
        <dbReference type="EMBL" id="ACV24559.1"/>
    </source>
</evidence>
<feature type="binding site" evidence="1">
    <location>
        <position position="101"/>
    </location>
    <ligand>
        <name>Mg(2+)</name>
        <dbReference type="ChEBI" id="CHEBI:18420"/>
    </ligand>
</feature>
<accession>C7P7M7</accession>
<feature type="binding site" evidence="1">
    <location>
        <position position="138"/>
    </location>
    <ligand>
        <name>Mg(2+)</name>
        <dbReference type="ChEBI" id="CHEBI:18420"/>
    </ligand>
</feature>
<dbReference type="InterPro" id="IPR002848">
    <property type="entry name" value="Translin_fam"/>
</dbReference>
<evidence type="ECO:0000256" key="2">
    <source>
        <dbReference type="SAM" id="Coils"/>
    </source>
</evidence>
<dbReference type="GO" id="GO:0043565">
    <property type="term" value="F:sequence-specific DNA binding"/>
    <property type="evidence" value="ECO:0007669"/>
    <property type="project" value="InterPro"/>
</dbReference>
<dbReference type="STRING" id="573064.Mefer_0741"/>
<evidence type="ECO:0000313" key="4">
    <source>
        <dbReference type="Proteomes" id="UP000001495"/>
    </source>
</evidence>
<sequence length="218" mass="26338">MYKQILTYWVYKIFGDNMEEVNYLINYLANKDSVREEILKLSREIVRDCAMLIRKIHKSDDKDEFKERLDEISEKIKKLNSLATFPEFVNYLSTPQQEFVEALALYMVKFNNKIPSFKELDFIKEENYILGLADVIGELRREVLEEMKNDDVEEVERYFKFMEELYEFLMNFDYYHVVDNLRRKQDISRGILEKTHGDIVTFIQNLKLRKELKNIQNP</sequence>
<keyword evidence="2" id="KW-0175">Coiled coil</keyword>
<dbReference type="Pfam" id="PF01997">
    <property type="entry name" value="Translin"/>
    <property type="match status" value="1"/>
</dbReference>
<dbReference type="Proteomes" id="UP000001495">
    <property type="component" value="Chromosome"/>
</dbReference>
<gene>
    <name evidence="3" type="ordered locus">Mefer_0741</name>
</gene>
<dbReference type="CDD" id="cd14820">
    <property type="entry name" value="TRAX"/>
    <property type="match status" value="1"/>
</dbReference>
<evidence type="ECO:0000256" key="1">
    <source>
        <dbReference type="PIRSR" id="PIRSR602848-1"/>
    </source>
</evidence>
<name>C7P7M7_METFA</name>
<dbReference type="KEGG" id="mfe:Mefer_0741"/>
<dbReference type="GO" id="GO:0046872">
    <property type="term" value="F:metal ion binding"/>
    <property type="evidence" value="ECO:0007669"/>
    <property type="project" value="UniProtKB-KW"/>
</dbReference>
<proteinExistence type="predicted"/>
<protein>
    <submittedName>
        <fullName evidence="3">Translin</fullName>
    </submittedName>
</protein>